<feature type="domain" description="PknH-like extracellular" evidence="2">
    <location>
        <begin position="28"/>
        <end position="231"/>
    </location>
</feature>
<keyword evidence="1" id="KW-0732">Signal</keyword>
<dbReference type="Pfam" id="PF14032">
    <property type="entry name" value="PknH_C"/>
    <property type="match status" value="1"/>
</dbReference>
<evidence type="ECO:0000313" key="3">
    <source>
        <dbReference type="EMBL" id="BBZ29374.1"/>
    </source>
</evidence>
<dbReference type="AlphaFoldDB" id="A0A7I7XJK3"/>
<evidence type="ECO:0000256" key="1">
    <source>
        <dbReference type="SAM" id="SignalP"/>
    </source>
</evidence>
<protein>
    <recommendedName>
        <fullName evidence="2">PknH-like extracellular domain-containing protein</fullName>
    </recommendedName>
</protein>
<gene>
    <name evidence="3" type="ORF">MMAD_36690</name>
</gene>
<dbReference type="EMBL" id="AP022610">
    <property type="protein sequence ID" value="BBZ29374.1"/>
    <property type="molecule type" value="Genomic_DNA"/>
</dbReference>
<feature type="signal peptide" evidence="1">
    <location>
        <begin position="1"/>
        <end position="24"/>
    </location>
</feature>
<dbReference type="InterPro" id="IPR026954">
    <property type="entry name" value="PknH-like_Extracell"/>
</dbReference>
<name>A0A7I7XJK3_9MYCO</name>
<dbReference type="KEGG" id="mmag:MMAD_36690"/>
<proteinExistence type="predicted"/>
<dbReference type="Proteomes" id="UP000466517">
    <property type="component" value="Chromosome"/>
</dbReference>
<evidence type="ECO:0000259" key="2">
    <source>
        <dbReference type="Pfam" id="PF14032"/>
    </source>
</evidence>
<dbReference type="InterPro" id="IPR038232">
    <property type="entry name" value="PknH-like_Extracell_sf"/>
</dbReference>
<keyword evidence="4" id="KW-1185">Reference proteome</keyword>
<reference evidence="3 4" key="1">
    <citation type="journal article" date="2019" name="Emerg. Microbes Infect.">
        <title>Comprehensive subspecies identification of 175 nontuberculous mycobacteria species based on 7547 genomic profiles.</title>
        <authorList>
            <person name="Matsumoto Y."/>
            <person name="Kinjo T."/>
            <person name="Motooka D."/>
            <person name="Nabeya D."/>
            <person name="Jung N."/>
            <person name="Uechi K."/>
            <person name="Horii T."/>
            <person name="Iida T."/>
            <person name="Fujita J."/>
            <person name="Nakamura S."/>
        </authorList>
    </citation>
    <scope>NUCLEOTIDE SEQUENCE [LARGE SCALE GENOMIC DNA]</scope>
    <source>
        <strain evidence="3 4">JCM 13574</strain>
    </source>
</reference>
<feature type="chain" id="PRO_5038941486" description="PknH-like extracellular domain-containing protein" evidence="1">
    <location>
        <begin position="25"/>
        <end position="238"/>
    </location>
</feature>
<evidence type="ECO:0000313" key="4">
    <source>
        <dbReference type="Proteomes" id="UP000466517"/>
    </source>
</evidence>
<sequence>MARWLACCAVSAILLSGCASTVHGVAVPATSALEILPTDDEISAVAGNTLSTFGFRPFVGGAEILPDGFRTDADASPIGCAAVTDTAPRIVYERLPVLEAARESYFNWDEGVDTSGADAAVIRLSTASATGDAFESFARQWQQCAGTTVVKHVLGTVVDAAISDVARRDGVVAATVRTQRQPGTATSRYERAIGMRGNTIVEVSLAITPKGERQPDPQAAAVRIAKDMLDRSAAPARP</sequence>
<organism evidence="3 4">
    <name type="scientific">Mycolicibacterium madagascariense</name>
    <dbReference type="NCBI Taxonomy" id="212765"/>
    <lineage>
        <taxon>Bacteria</taxon>
        <taxon>Bacillati</taxon>
        <taxon>Actinomycetota</taxon>
        <taxon>Actinomycetes</taxon>
        <taxon>Mycobacteriales</taxon>
        <taxon>Mycobacteriaceae</taxon>
        <taxon>Mycolicibacterium</taxon>
    </lineage>
</organism>
<dbReference type="PROSITE" id="PS51257">
    <property type="entry name" value="PROKAR_LIPOPROTEIN"/>
    <property type="match status" value="1"/>
</dbReference>
<dbReference type="RefSeq" id="WP_163739857.1">
    <property type="nucleotide sequence ID" value="NZ_AP022610.1"/>
</dbReference>
<accession>A0A7I7XJK3</accession>
<dbReference type="Gene3D" id="3.40.1000.70">
    <property type="entry name" value="PknH-like extracellular domain"/>
    <property type="match status" value="1"/>
</dbReference>